<dbReference type="AlphaFoldDB" id="A0A8T0R3B5"/>
<dbReference type="Proteomes" id="UP000823388">
    <property type="component" value="Chromosome 6N"/>
</dbReference>
<reference evidence="1" key="1">
    <citation type="submission" date="2020-05" db="EMBL/GenBank/DDBJ databases">
        <title>WGS assembly of Panicum virgatum.</title>
        <authorList>
            <person name="Lovell J.T."/>
            <person name="Jenkins J."/>
            <person name="Shu S."/>
            <person name="Juenger T.E."/>
            <person name="Schmutz J."/>
        </authorList>
    </citation>
    <scope>NUCLEOTIDE SEQUENCE</scope>
    <source>
        <strain evidence="1">AP13</strain>
    </source>
</reference>
<gene>
    <name evidence="1" type="ORF">PVAP13_6NG292303</name>
</gene>
<keyword evidence="2" id="KW-1185">Reference proteome</keyword>
<accession>A0A8T0R3B5</accession>
<evidence type="ECO:0000313" key="1">
    <source>
        <dbReference type="EMBL" id="KAG2579730.1"/>
    </source>
</evidence>
<sequence length="61" mass="6679">MHAGRAMQKLGKFYLKGIRTNSLIHTLAKDFGGTLFGITEDVLKGAQDFNGFQTSALVHLI</sequence>
<dbReference type="EMBL" id="CM029048">
    <property type="protein sequence ID" value="KAG2579730.1"/>
    <property type="molecule type" value="Genomic_DNA"/>
</dbReference>
<evidence type="ECO:0000313" key="2">
    <source>
        <dbReference type="Proteomes" id="UP000823388"/>
    </source>
</evidence>
<name>A0A8T0R3B5_PANVG</name>
<organism evidence="1 2">
    <name type="scientific">Panicum virgatum</name>
    <name type="common">Blackwell switchgrass</name>
    <dbReference type="NCBI Taxonomy" id="38727"/>
    <lineage>
        <taxon>Eukaryota</taxon>
        <taxon>Viridiplantae</taxon>
        <taxon>Streptophyta</taxon>
        <taxon>Embryophyta</taxon>
        <taxon>Tracheophyta</taxon>
        <taxon>Spermatophyta</taxon>
        <taxon>Magnoliopsida</taxon>
        <taxon>Liliopsida</taxon>
        <taxon>Poales</taxon>
        <taxon>Poaceae</taxon>
        <taxon>PACMAD clade</taxon>
        <taxon>Panicoideae</taxon>
        <taxon>Panicodae</taxon>
        <taxon>Paniceae</taxon>
        <taxon>Panicinae</taxon>
        <taxon>Panicum</taxon>
        <taxon>Panicum sect. Hiantes</taxon>
    </lineage>
</organism>
<comment type="caution">
    <text evidence="1">The sequence shown here is derived from an EMBL/GenBank/DDBJ whole genome shotgun (WGS) entry which is preliminary data.</text>
</comment>
<protein>
    <submittedName>
        <fullName evidence="1">Uncharacterized protein</fullName>
    </submittedName>
</protein>
<proteinExistence type="predicted"/>